<protein>
    <submittedName>
        <fullName evidence="3">Uncharacterized protein LOC109005777</fullName>
    </submittedName>
</protein>
<dbReference type="KEGG" id="jre:109005777"/>
<sequence>MALTLAFASQSQAQAIHVRSQLSFARNTTQTATEYFMHIKKLTDDLAFAGQPLNCDDISTYLLAGLGPEYDSLVTTIGARATSLTLKEVLSMLLTCEARIQYHSQSFSSTSPSANVATKQQNLSFYQGRGNQRGRGRGNTSFRSSACGNFSSPNPNNHCCQLCDKPDHTASRCFKRFDPNFLTPPPRQNAQANLSTTQTQTSGNQE</sequence>
<keyword evidence="2" id="KW-1185">Reference proteome</keyword>
<dbReference type="Pfam" id="PF14223">
    <property type="entry name" value="Retrotran_gag_2"/>
    <property type="match status" value="1"/>
</dbReference>
<feature type="compositionally biased region" description="Polar residues" evidence="1">
    <location>
        <begin position="188"/>
        <end position="206"/>
    </location>
</feature>
<dbReference type="RefSeq" id="XP_018840370.1">
    <property type="nucleotide sequence ID" value="XM_018984825.1"/>
</dbReference>
<dbReference type="PANTHER" id="PTHR47481:SF2">
    <property type="entry name" value="RETROTRANSPOSON GAG DOMAIN-CONTAINING PROTEIN"/>
    <property type="match status" value="1"/>
</dbReference>
<gene>
    <name evidence="3" type="primary">LOC109005777</name>
</gene>
<dbReference type="GeneID" id="109005777"/>
<dbReference type="STRING" id="51240.A0A2I4G902"/>
<evidence type="ECO:0000313" key="3">
    <source>
        <dbReference type="RefSeq" id="XP_018840370.1"/>
    </source>
</evidence>
<accession>A0A2I4G902</accession>
<evidence type="ECO:0000256" key="1">
    <source>
        <dbReference type="SAM" id="MobiDB-lite"/>
    </source>
</evidence>
<organism evidence="2 3">
    <name type="scientific">Juglans regia</name>
    <name type="common">English walnut</name>
    <dbReference type="NCBI Taxonomy" id="51240"/>
    <lineage>
        <taxon>Eukaryota</taxon>
        <taxon>Viridiplantae</taxon>
        <taxon>Streptophyta</taxon>
        <taxon>Embryophyta</taxon>
        <taxon>Tracheophyta</taxon>
        <taxon>Spermatophyta</taxon>
        <taxon>Magnoliopsida</taxon>
        <taxon>eudicotyledons</taxon>
        <taxon>Gunneridae</taxon>
        <taxon>Pentapetalae</taxon>
        <taxon>rosids</taxon>
        <taxon>fabids</taxon>
        <taxon>Fagales</taxon>
        <taxon>Juglandaceae</taxon>
        <taxon>Juglans</taxon>
    </lineage>
</organism>
<dbReference type="Gramene" id="Jr12_12880_p1">
    <property type="protein sequence ID" value="cds.Jr12_12880_p1"/>
    <property type="gene ID" value="Jr12_12880"/>
</dbReference>
<feature type="region of interest" description="Disordered" evidence="1">
    <location>
        <begin position="179"/>
        <end position="206"/>
    </location>
</feature>
<dbReference type="Proteomes" id="UP000235220">
    <property type="component" value="Chromosome 12"/>
</dbReference>
<evidence type="ECO:0000313" key="2">
    <source>
        <dbReference type="Proteomes" id="UP000235220"/>
    </source>
</evidence>
<proteinExistence type="predicted"/>
<name>A0A2I4G902_JUGRE</name>
<dbReference type="PANTHER" id="PTHR47481">
    <property type="match status" value="1"/>
</dbReference>
<dbReference type="AlphaFoldDB" id="A0A2I4G902"/>
<dbReference type="OrthoDB" id="1845088at2759"/>
<reference evidence="3" key="1">
    <citation type="submission" date="2025-08" db="UniProtKB">
        <authorList>
            <consortium name="RefSeq"/>
        </authorList>
    </citation>
    <scope>IDENTIFICATION</scope>
    <source>
        <tissue evidence="3">Leaves</tissue>
    </source>
</reference>